<name>A0A1F8FLZ6_9BACT</name>
<dbReference type="NCBIfam" id="TIGR02532">
    <property type="entry name" value="IV_pilin_GFxxxE"/>
    <property type="match status" value="1"/>
</dbReference>
<evidence type="ECO:0008006" key="4">
    <source>
        <dbReference type="Google" id="ProtNLM"/>
    </source>
</evidence>
<dbReference type="EMBL" id="MGJV01000028">
    <property type="protein sequence ID" value="OGN14052.1"/>
    <property type="molecule type" value="Genomic_DNA"/>
</dbReference>
<evidence type="ECO:0000313" key="2">
    <source>
        <dbReference type="EMBL" id="OGN14052.1"/>
    </source>
</evidence>
<evidence type="ECO:0000256" key="1">
    <source>
        <dbReference type="SAM" id="Phobius"/>
    </source>
</evidence>
<evidence type="ECO:0000313" key="3">
    <source>
        <dbReference type="Proteomes" id="UP000176581"/>
    </source>
</evidence>
<protein>
    <recommendedName>
        <fullName evidence="4">General secretion pathway GspH domain-containing protein</fullName>
    </recommendedName>
</protein>
<gene>
    <name evidence="2" type="ORF">A3J47_02040</name>
</gene>
<reference evidence="2 3" key="1">
    <citation type="journal article" date="2016" name="Nat. Commun.">
        <title>Thousands of microbial genomes shed light on interconnected biogeochemical processes in an aquifer system.</title>
        <authorList>
            <person name="Anantharaman K."/>
            <person name="Brown C.T."/>
            <person name="Hug L.A."/>
            <person name="Sharon I."/>
            <person name="Castelle C.J."/>
            <person name="Probst A.J."/>
            <person name="Thomas B.C."/>
            <person name="Singh A."/>
            <person name="Wilkins M.J."/>
            <person name="Karaoz U."/>
            <person name="Brodie E.L."/>
            <person name="Williams K.H."/>
            <person name="Hubbard S.S."/>
            <person name="Banfield J.F."/>
        </authorList>
    </citation>
    <scope>NUCLEOTIDE SEQUENCE [LARGE SCALE GENOMIC DNA]</scope>
</reference>
<organism evidence="2 3">
    <name type="scientific">Candidatus Yanofskybacteria bacterium RIFCSPHIGHO2_02_FULL_43_22</name>
    <dbReference type="NCBI Taxonomy" id="1802681"/>
    <lineage>
        <taxon>Bacteria</taxon>
        <taxon>Candidatus Yanofskyibacteriota</taxon>
    </lineage>
</organism>
<accession>A0A1F8FLZ6</accession>
<proteinExistence type="predicted"/>
<keyword evidence="1" id="KW-0472">Membrane</keyword>
<dbReference type="Proteomes" id="UP000176581">
    <property type="component" value="Unassembled WGS sequence"/>
</dbReference>
<dbReference type="Pfam" id="PF07963">
    <property type="entry name" value="N_methyl"/>
    <property type="match status" value="1"/>
</dbReference>
<dbReference type="InterPro" id="IPR012902">
    <property type="entry name" value="N_methyl_site"/>
</dbReference>
<keyword evidence="1" id="KW-0812">Transmembrane</keyword>
<comment type="caution">
    <text evidence="2">The sequence shown here is derived from an EMBL/GenBank/DDBJ whole genome shotgun (WGS) entry which is preliminary data.</text>
</comment>
<keyword evidence="1" id="KW-1133">Transmembrane helix</keyword>
<sequence length="181" mass="20048">MNKGFTLLEVLIVAAITGFITTFFLLNFSRLRINLDEELSTFISRVRIAQTKAASSVRFNNSIRCGYGVRYISNQSYAIYTGENASTLNCSARNKDYDPTGGPDNDANIEVVNFSNQKVELKTVFRAIYFEPPDPRTYIIDSGGAVHNEPNYSLSITMGKVGGTCPQDCKTVNVFTSGRIE</sequence>
<dbReference type="PROSITE" id="PS00409">
    <property type="entry name" value="PROKAR_NTER_METHYL"/>
    <property type="match status" value="1"/>
</dbReference>
<dbReference type="AlphaFoldDB" id="A0A1F8FLZ6"/>
<feature type="transmembrane region" description="Helical" evidence="1">
    <location>
        <begin position="6"/>
        <end position="26"/>
    </location>
</feature>